<comment type="caution">
    <text evidence="5">The sequence shown here is derived from an EMBL/GenBank/DDBJ whole genome shotgun (WGS) entry which is preliminary data.</text>
</comment>
<dbReference type="Proteomes" id="UP001178507">
    <property type="component" value="Unassembled WGS sequence"/>
</dbReference>
<dbReference type="Pfam" id="PF12146">
    <property type="entry name" value="Hydrolase_4"/>
    <property type="match status" value="1"/>
</dbReference>
<reference evidence="5" key="1">
    <citation type="submission" date="2023-08" db="EMBL/GenBank/DDBJ databases">
        <authorList>
            <person name="Chen Y."/>
            <person name="Shah S."/>
            <person name="Dougan E. K."/>
            <person name="Thang M."/>
            <person name="Chan C."/>
        </authorList>
    </citation>
    <scope>NUCLEOTIDE SEQUENCE</scope>
</reference>
<evidence type="ECO:0000259" key="4">
    <source>
        <dbReference type="Pfam" id="PF12146"/>
    </source>
</evidence>
<dbReference type="InterPro" id="IPR036691">
    <property type="entry name" value="Endo/exonu/phosph_ase_sf"/>
</dbReference>
<sequence>MAPIKAAADGYFYVLGTDGTRLRCRLLLGGPRGDNSLDPRARTAICLHGVGANLGFWEEGVFRTKPFQPEAFGDLDLSDAGPADEVRRAKFARALARRINVVIMDQRGFGASDRPRTLAPMVDETITLLSRWRVPDLGAFTAAARAELRLAQACGAAAHCVSLRQGVASVRLSFWSLRFLGAFMGSLPSLEQRLETCPGATLELMEVLGPRQRLQELSYLQQPALEKAPKLTRSSASFHNDVLSSDALHVAVVHRFRKFNSDACEQFVQEVKDNDSYCISLSMSASEETLVLIGVFQQMEAAEAYAQRSKSLGEAEIQVHARTAELKKLKDQSLDRFQVFPLSYEDKHTTDRSVNMNDLVSDVEEVRRFFCGTGQVSICGHSMGAAVGLQYAVQYPQHVERLCLCAAAPRVGQAAYDNWMRIAGDARTWESHVIRGVVAVVNIPDELIRQVAVGTLLINAKDDKLTPVIGSEMVNANLQRSILYVPETGGHNCQITSDEAMERTAQFLMADPAMLFVVDKLLQEQLVNTWNLPGDQNFLRYYHCGRALAEVERLERGFRVWSPAVGKVEAEQAKRRVEEELKRIASRLGLAETEVRKAILAEMVRMTSRMSTPAREVVEKAAVWWRDSGAAEKLPEKKGYSVDAWGRRRGGSTQGACHVFRYDLSALPVRVKASLAEKQKTDMSGFACQWCGGPPSAHQDVGAANEEELRQQRAVALMAKAQLAAEEMKANTAQELKALADAESRDTLEAGQGSYVQKDCPWMPGLKALGASRQEQDALLQSLRLELQSEELRRWAGSCDLVALQEVDTSLRQALGDATWVESAWHVDGRGVRVDSRVALLLPAGSKLHVERTAHCQLRVPLRSGRGHAERDHAAAVMSSDGQSLAVCSVHLHPPTTSSAVAYVEYLAPLKEMLLDLAPLPKPIALLGDFNVSPASFAKLTAEDGFWRAFTPVCPTTATAFETNPCPTGDYMLFRADGTGVPAGWRCEALGAESFQGFRSFCRLVLADSAGRLPWLRAAQAAERALQSSRQAERQLQDLIPRTPPTRSGTSGPVPPVLPVRAGLRVPPPPPAREEKVRPMLEQLRAVSTQLEVQAQELSRATESQGVALPKGLESSDHRPLIFETIVE</sequence>
<organism evidence="5 6">
    <name type="scientific">Effrenium voratum</name>
    <dbReference type="NCBI Taxonomy" id="2562239"/>
    <lineage>
        <taxon>Eukaryota</taxon>
        <taxon>Sar</taxon>
        <taxon>Alveolata</taxon>
        <taxon>Dinophyceae</taxon>
        <taxon>Suessiales</taxon>
        <taxon>Symbiodiniaceae</taxon>
        <taxon>Effrenium</taxon>
    </lineage>
</organism>
<dbReference type="GO" id="GO:0003824">
    <property type="term" value="F:catalytic activity"/>
    <property type="evidence" value="ECO:0007669"/>
    <property type="project" value="InterPro"/>
</dbReference>
<dbReference type="PANTHER" id="PTHR43798:SF33">
    <property type="entry name" value="HYDROLASE, PUTATIVE (AFU_ORTHOLOGUE AFUA_2G14860)-RELATED"/>
    <property type="match status" value="1"/>
</dbReference>
<feature type="region of interest" description="Disordered" evidence="2">
    <location>
        <begin position="1040"/>
        <end position="1074"/>
    </location>
</feature>
<keyword evidence="6" id="KW-1185">Reference proteome</keyword>
<dbReference type="Gene3D" id="3.60.10.10">
    <property type="entry name" value="Endonuclease/exonuclease/phosphatase"/>
    <property type="match status" value="1"/>
</dbReference>
<dbReference type="AlphaFoldDB" id="A0AA36IJ60"/>
<keyword evidence="1" id="KW-0175">Coiled coil</keyword>
<dbReference type="PANTHER" id="PTHR43798">
    <property type="entry name" value="MONOACYLGLYCEROL LIPASE"/>
    <property type="match status" value="1"/>
</dbReference>
<dbReference type="EMBL" id="CAUJNA010001557">
    <property type="protein sequence ID" value="CAJ1387706.1"/>
    <property type="molecule type" value="Genomic_DNA"/>
</dbReference>
<dbReference type="GO" id="GO:0016020">
    <property type="term" value="C:membrane"/>
    <property type="evidence" value="ECO:0007669"/>
    <property type="project" value="TreeGrafter"/>
</dbReference>
<evidence type="ECO:0000313" key="6">
    <source>
        <dbReference type="Proteomes" id="UP001178507"/>
    </source>
</evidence>
<dbReference type="InterPro" id="IPR022742">
    <property type="entry name" value="Hydrolase_4"/>
</dbReference>
<dbReference type="InterPro" id="IPR029058">
    <property type="entry name" value="AB_hydrolase_fold"/>
</dbReference>
<feature type="coiled-coil region" evidence="1">
    <location>
        <begin position="567"/>
        <end position="594"/>
    </location>
</feature>
<proteinExistence type="predicted"/>
<name>A0AA36IJ60_9DINO</name>
<evidence type="ECO:0000259" key="3">
    <source>
        <dbReference type="Pfam" id="PF03372"/>
    </source>
</evidence>
<dbReference type="InterPro" id="IPR005135">
    <property type="entry name" value="Endo/exonuclease/phosphatase"/>
</dbReference>
<gene>
    <name evidence="5" type="ORF">EVOR1521_LOCUS13721</name>
</gene>
<dbReference type="Pfam" id="PF03372">
    <property type="entry name" value="Exo_endo_phos"/>
    <property type="match status" value="1"/>
</dbReference>
<dbReference type="SUPFAM" id="SSF53474">
    <property type="entry name" value="alpha/beta-Hydrolases"/>
    <property type="match status" value="2"/>
</dbReference>
<feature type="domain" description="Serine aminopeptidase S33" evidence="4">
    <location>
        <begin position="355"/>
        <end position="423"/>
    </location>
</feature>
<protein>
    <submittedName>
        <fullName evidence="5">Uncharacterized protein</fullName>
    </submittedName>
</protein>
<evidence type="ECO:0000313" key="5">
    <source>
        <dbReference type="EMBL" id="CAJ1387706.1"/>
    </source>
</evidence>
<feature type="domain" description="Endonuclease/exonuclease/phosphatase" evidence="3">
    <location>
        <begin position="783"/>
        <end position="981"/>
    </location>
</feature>
<dbReference type="InterPro" id="IPR050266">
    <property type="entry name" value="AB_hydrolase_sf"/>
</dbReference>
<evidence type="ECO:0000256" key="2">
    <source>
        <dbReference type="SAM" id="MobiDB-lite"/>
    </source>
</evidence>
<accession>A0AA36IJ60</accession>
<evidence type="ECO:0000256" key="1">
    <source>
        <dbReference type="SAM" id="Coils"/>
    </source>
</evidence>
<dbReference type="Gene3D" id="3.40.50.1820">
    <property type="entry name" value="alpha/beta hydrolase"/>
    <property type="match status" value="2"/>
</dbReference>
<dbReference type="SUPFAM" id="SSF56219">
    <property type="entry name" value="DNase I-like"/>
    <property type="match status" value="1"/>
</dbReference>